<dbReference type="GO" id="GO:0006310">
    <property type="term" value="P:DNA recombination"/>
    <property type="evidence" value="ECO:0007669"/>
    <property type="project" value="UniProtKB-KW"/>
</dbReference>
<dbReference type="SUPFAM" id="SSF56349">
    <property type="entry name" value="DNA breaking-rejoining enzymes"/>
    <property type="match status" value="1"/>
</dbReference>
<dbReference type="KEGG" id="hhc:M911_11155"/>
<evidence type="ECO:0000313" key="3">
    <source>
        <dbReference type="Proteomes" id="UP000019442"/>
    </source>
</evidence>
<reference evidence="3" key="2">
    <citation type="submission" date="2014-02" db="EMBL/GenBank/DDBJ databases">
        <title>Draft Genome Sequence of extremely halophilic bacteria Halorhodospira halochloris.</title>
        <authorList>
            <person name="Singh K.S."/>
        </authorList>
    </citation>
    <scope>NUCLEOTIDE SEQUENCE [LARGE SCALE GENOMIC DNA]</scope>
    <source>
        <strain evidence="3">A</strain>
    </source>
</reference>
<dbReference type="GO" id="GO:0015074">
    <property type="term" value="P:DNA integration"/>
    <property type="evidence" value="ECO:0007669"/>
    <property type="project" value="InterPro"/>
</dbReference>
<accession>W8LA90</accession>
<evidence type="ECO:0000313" key="2">
    <source>
        <dbReference type="EMBL" id="AHK80725.1"/>
    </source>
</evidence>
<proteinExistence type="predicted"/>
<dbReference type="GO" id="GO:0003677">
    <property type="term" value="F:DNA binding"/>
    <property type="evidence" value="ECO:0007669"/>
    <property type="project" value="InterPro"/>
</dbReference>
<dbReference type="AlphaFoldDB" id="W8LA90"/>
<organism evidence="2 3">
    <name type="scientific">Ectothiorhodospira haloalkaliphila</name>
    <dbReference type="NCBI Taxonomy" id="421628"/>
    <lineage>
        <taxon>Bacteria</taxon>
        <taxon>Pseudomonadati</taxon>
        <taxon>Pseudomonadota</taxon>
        <taxon>Gammaproteobacteria</taxon>
        <taxon>Chromatiales</taxon>
        <taxon>Ectothiorhodospiraceae</taxon>
        <taxon>Ectothiorhodospira</taxon>
    </lineage>
</organism>
<dbReference type="Proteomes" id="UP000019442">
    <property type="component" value="Chromosome"/>
</dbReference>
<dbReference type="InterPro" id="IPR011010">
    <property type="entry name" value="DNA_brk_join_enz"/>
</dbReference>
<keyword evidence="3" id="KW-1185">Reference proteome</keyword>
<dbReference type="Gene3D" id="1.10.443.10">
    <property type="entry name" value="Intergrase catalytic core"/>
    <property type="match status" value="1"/>
</dbReference>
<reference evidence="2 3" key="1">
    <citation type="journal article" date="2014" name="J Genomics">
        <title>Draft Genome Sequence of the Extremely Halophilic Phototrophic Purple Sulfur Bacterium Halorhodospira halochloris.</title>
        <authorList>
            <person name="Singh K.S."/>
            <person name="Kirksey J."/>
            <person name="Hoff W.D."/>
            <person name="Deole R."/>
        </authorList>
    </citation>
    <scope>NUCLEOTIDE SEQUENCE [LARGE SCALE GENOMIC DNA]</scope>
    <source>
        <strain evidence="2 3">A</strain>
    </source>
</reference>
<sequence length="127" mass="14995">MRLAHTERCDQSDFEKLLAVMRTRNISFRMEKSYMGWICRFIHHCDGEAPTVPSREEVGRMLGELAGVPWLVASLLYRTGTRLMECLRLRVQRVEFDRGLIVVRWTHPTPFRPYRFPVFHVLFRAAA</sequence>
<keyword evidence="1" id="KW-0233">DNA recombination</keyword>
<dbReference type="EMBL" id="CP007268">
    <property type="protein sequence ID" value="AHK80725.1"/>
    <property type="molecule type" value="Genomic_DNA"/>
</dbReference>
<evidence type="ECO:0000256" key="1">
    <source>
        <dbReference type="ARBA" id="ARBA00023172"/>
    </source>
</evidence>
<dbReference type="InterPro" id="IPR013762">
    <property type="entry name" value="Integrase-like_cat_sf"/>
</dbReference>
<protein>
    <recommendedName>
        <fullName evidence="4">Tyr recombinase domain-containing protein</fullName>
    </recommendedName>
</protein>
<gene>
    <name evidence="2" type="ORF">M911_11155</name>
</gene>
<name>W8LA90_9GAMM</name>
<dbReference type="HOGENOM" id="CLU_1967475_0_0_6"/>
<evidence type="ECO:0008006" key="4">
    <source>
        <dbReference type="Google" id="ProtNLM"/>
    </source>
</evidence>